<feature type="chain" id="PRO_5047168407" evidence="1">
    <location>
        <begin position="25"/>
        <end position="182"/>
    </location>
</feature>
<keyword evidence="3" id="KW-1185">Reference proteome</keyword>
<evidence type="ECO:0000313" key="2">
    <source>
        <dbReference type="EMBL" id="GLB67855.1"/>
    </source>
</evidence>
<name>A0ABQ5MVM9_9MICC</name>
<sequence>MRKTIFAVGMSAAFVALSAGPASSASFDSVETDDAIIRLAHVSDGVPTMGPAAFAIDAKDPSQAANDDAEGTITYDLLDANGGKTGTGGTADVICVAAEESGSSRNATVWGWLDKPEGATTAVAITVSDLDKDGVYDRATAGEVAGAPSREAISAACAHSSATGTPLIGGTLAVVDGVTPAP</sequence>
<protein>
    <submittedName>
        <fullName evidence="2">Uncharacterized protein</fullName>
    </submittedName>
</protein>
<evidence type="ECO:0000256" key="1">
    <source>
        <dbReference type="SAM" id="SignalP"/>
    </source>
</evidence>
<dbReference type="RefSeq" id="WP_264795966.1">
    <property type="nucleotide sequence ID" value="NZ_BRVS01000009.1"/>
</dbReference>
<evidence type="ECO:0000313" key="3">
    <source>
        <dbReference type="Proteomes" id="UP001209654"/>
    </source>
</evidence>
<gene>
    <name evidence="2" type="ORF">AHIS1636_22950</name>
</gene>
<keyword evidence="1" id="KW-0732">Signal</keyword>
<comment type="caution">
    <text evidence="2">The sequence shown here is derived from an EMBL/GenBank/DDBJ whole genome shotgun (WGS) entry which is preliminary data.</text>
</comment>
<dbReference type="Proteomes" id="UP001209654">
    <property type="component" value="Unassembled WGS sequence"/>
</dbReference>
<feature type="signal peptide" evidence="1">
    <location>
        <begin position="1"/>
        <end position="24"/>
    </location>
</feature>
<reference evidence="2 3" key="1">
    <citation type="journal article" date="2023" name="Int. J. Syst. Evol. Microbiol.">
        <title>Arthrobacter mangrovi sp. nov., an actinobacterium isolated from the rhizosphere of a mangrove.</title>
        <authorList>
            <person name="Hamada M."/>
            <person name="Saitou S."/>
            <person name="Enomoto N."/>
            <person name="Nanri K."/>
            <person name="Hidaka K."/>
            <person name="Miura T."/>
            <person name="Tamura T."/>
        </authorList>
    </citation>
    <scope>NUCLEOTIDE SEQUENCE [LARGE SCALE GENOMIC DNA]</scope>
    <source>
        <strain evidence="2 3">NBRC 112813</strain>
    </source>
</reference>
<organism evidence="2 3">
    <name type="scientific">Arthrobacter mangrovi</name>
    <dbReference type="NCBI Taxonomy" id="2966350"/>
    <lineage>
        <taxon>Bacteria</taxon>
        <taxon>Bacillati</taxon>
        <taxon>Actinomycetota</taxon>
        <taxon>Actinomycetes</taxon>
        <taxon>Micrococcales</taxon>
        <taxon>Micrococcaceae</taxon>
        <taxon>Arthrobacter</taxon>
    </lineage>
</organism>
<accession>A0ABQ5MVM9</accession>
<dbReference type="EMBL" id="BRVS01000009">
    <property type="protein sequence ID" value="GLB67855.1"/>
    <property type="molecule type" value="Genomic_DNA"/>
</dbReference>
<proteinExistence type="predicted"/>